<evidence type="ECO:0000313" key="11">
    <source>
        <dbReference type="Proteomes" id="UP000191144"/>
    </source>
</evidence>
<dbReference type="InterPro" id="IPR029012">
    <property type="entry name" value="Helix_hairpin_bin_sf"/>
</dbReference>
<keyword evidence="11" id="KW-1185">Reference proteome</keyword>
<comment type="subunit">
    <text evidence="9">Component of the Golgi to ER traffic (GET) complex, which is composed of GET1, GET2 and GET3. Within the complex, GET1 and GET2 form a heterotetramer which is stabilized by phosphatidylinositol binding and which binds to the GET3 homodimer.</text>
</comment>
<dbReference type="PANTHER" id="PTHR42650">
    <property type="entry name" value="TAIL-ANCHORED PROTEIN INSERTION RECEPTOR WRB"/>
    <property type="match status" value="1"/>
</dbReference>
<dbReference type="HAMAP" id="MF_03113">
    <property type="entry name" value="Get1"/>
    <property type="match status" value="1"/>
</dbReference>
<evidence type="ECO:0000256" key="6">
    <source>
        <dbReference type="ARBA" id="ARBA00022989"/>
    </source>
</evidence>
<comment type="subcellular location">
    <subcellularLocation>
        <location evidence="9">Endoplasmic reticulum membrane</location>
        <topology evidence="9">Multi-pass membrane protein</topology>
    </subcellularLocation>
    <subcellularLocation>
        <location evidence="9">Golgi apparatus membrane</location>
        <topology evidence="9">Multi-pass membrane protein</topology>
    </subcellularLocation>
</comment>
<dbReference type="PANTHER" id="PTHR42650:SF1">
    <property type="entry name" value="GUIDED ENTRY OF TAIL-ANCHORED PROTEINS FACTOR 1"/>
    <property type="match status" value="1"/>
</dbReference>
<organism evidence="10 11">
    <name type="scientific">Lachancea meyersii CBS 8951</name>
    <dbReference type="NCBI Taxonomy" id="1266667"/>
    <lineage>
        <taxon>Eukaryota</taxon>
        <taxon>Fungi</taxon>
        <taxon>Dikarya</taxon>
        <taxon>Ascomycota</taxon>
        <taxon>Saccharomycotina</taxon>
        <taxon>Saccharomycetes</taxon>
        <taxon>Saccharomycetales</taxon>
        <taxon>Saccharomycetaceae</taxon>
        <taxon>Lachancea</taxon>
    </lineage>
</organism>
<evidence type="ECO:0000256" key="1">
    <source>
        <dbReference type="ARBA" id="ARBA00010799"/>
    </source>
</evidence>
<evidence type="ECO:0000256" key="7">
    <source>
        <dbReference type="ARBA" id="ARBA00023054"/>
    </source>
</evidence>
<protein>
    <recommendedName>
        <fullName evidence="9">Golgi to ER traffic protein 1</fullName>
    </recommendedName>
    <alternativeName>
        <fullName evidence="9">Guided entry of tail-anchored proteins 1</fullName>
    </alternativeName>
</protein>
<dbReference type="GO" id="GO:0043495">
    <property type="term" value="F:protein-membrane adaptor activity"/>
    <property type="evidence" value="ECO:0007669"/>
    <property type="project" value="TreeGrafter"/>
</dbReference>
<evidence type="ECO:0000256" key="4">
    <source>
        <dbReference type="ARBA" id="ARBA00022824"/>
    </source>
</evidence>
<dbReference type="GO" id="GO:0005789">
    <property type="term" value="C:endoplasmic reticulum membrane"/>
    <property type="evidence" value="ECO:0007669"/>
    <property type="project" value="UniProtKB-SubCell"/>
</dbReference>
<name>A0A1G4JPY5_9SACH</name>
<accession>A0A1G4JPY5</accession>
<keyword evidence="6 9" id="KW-1133">Transmembrane helix</keyword>
<feature type="coiled-coil region" evidence="9">
    <location>
        <begin position="68"/>
        <end position="95"/>
    </location>
</feature>
<comment type="caution">
    <text evidence="9">Lacks conserved residue(s) required for the propagation of feature annotation.</text>
</comment>
<keyword evidence="7 9" id="KW-0175">Coiled coil</keyword>
<dbReference type="GO" id="GO:0000139">
    <property type="term" value="C:Golgi membrane"/>
    <property type="evidence" value="ECO:0007669"/>
    <property type="project" value="UniProtKB-SubCell"/>
</dbReference>
<dbReference type="Gene3D" id="1.10.287.660">
    <property type="entry name" value="Helix hairpin bin"/>
    <property type="match status" value="1"/>
</dbReference>
<keyword evidence="2 9" id="KW-0813">Transport</keyword>
<keyword evidence="5 9" id="KW-0931">ER-Golgi transport</keyword>
<dbReference type="InterPro" id="IPR028945">
    <property type="entry name" value="Get1"/>
</dbReference>
<evidence type="ECO:0000256" key="5">
    <source>
        <dbReference type="ARBA" id="ARBA00022892"/>
    </source>
</evidence>
<keyword evidence="3 9" id="KW-0812">Transmembrane</keyword>
<dbReference type="OrthoDB" id="69461at2759"/>
<sequence>MVDSIVLVSLVLVVVLRVIQWVSHYKDYVIDSIWSKPGALKLRELSRKLHGLKTEQRSISAQDEYARWTKLNRQILQLETQVKDAQQQLKQMRQTGEKSLSRLRLVMLTAPLLLLRFWKGKTVVFSVPQGMFPRFVETVLSQGWAAMALAPVRYVWAPGAFKPLQIETPVCLGIWIWALTRVLDTVEFVARSLTA</sequence>
<keyword evidence="9" id="KW-0333">Golgi apparatus</keyword>
<evidence type="ECO:0000313" key="10">
    <source>
        <dbReference type="EMBL" id="SCU92746.1"/>
    </source>
</evidence>
<evidence type="ECO:0000256" key="8">
    <source>
        <dbReference type="ARBA" id="ARBA00023136"/>
    </source>
</evidence>
<dbReference type="AlphaFoldDB" id="A0A1G4JPY5"/>
<evidence type="ECO:0000256" key="9">
    <source>
        <dbReference type="HAMAP-Rule" id="MF_03113"/>
    </source>
</evidence>
<feature type="topological domain" description="Lumenal" evidence="9">
    <location>
        <begin position="1"/>
        <end position="2"/>
    </location>
</feature>
<dbReference type="GO" id="GO:0043529">
    <property type="term" value="C:GET complex"/>
    <property type="evidence" value="ECO:0007669"/>
    <property type="project" value="UniProtKB-UniRule"/>
</dbReference>
<keyword evidence="4 9" id="KW-0256">Endoplasmic reticulum</keyword>
<dbReference type="InterPro" id="IPR027538">
    <property type="entry name" value="Get1_fungi"/>
</dbReference>
<dbReference type="Pfam" id="PF04420">
    <property type="entry name" value="CHD5"/>
    <property type="match status" value="1"/>
</dbReference>
<proteinExistence type="inferred from homology"/>
<dbReference type="GO" id="GO:0071816">
    <property type="term" value="P:tail-anchored membrane protein insertion into ER membrane"/>
    <property type="evidence" value="ECO:0007669"/>
    <property type="project" value="InterPro"/>
</dbReference>
<dbReference type="Proteomes" id="UP000191144">
    <property type="component" value="Chromosome F"/>
</dbReference>
<feature type="topological domain" description="Cytoplasmic" evidence="9">
    <location>
        <begin position="187"/>
        <end position="195"/>
    </location>
</feature>
<gene>
    <name evidence="9" type="primary">GET1</name>
    <name evidence="10" type="ORF">LAME_0F01310G</name>
</gene>
<dbReference type="EMBL" id="LT598477">
    <property type="protein sequence ID" value="SCU92746.1"/>
    <property type="molecule type" value="Genomic_DNA"/>
</dbReference>
<keyword evidence="8 9" id="KW-0472">Membrane</keyword>
<reference evidence="11" key="1">
    <citation type="submission" date="2016-03" db="EMBL/GenBank/DDBJ databases">
        <authorList>
            <person name="Devillers Hugo."/>
        </authorList>
    </citation>
    <scope>NUCLEOTIDE SEQUENCE [LARGE SCALE GENOMIC DNA]</scope>
</reference>
<dbReference type="GO" id="GO:0016192">
    <property type="term" value="P:vesicle-mediated transport"/>
    <property type="evidence" value="ECO:0007669"/>
    <property type="project" value="UniProtKB-KW"/>
</dbReference>
<evidence type="ECO:0000256" key="2">
    <source>
        <dbReference type="ARBA" id="ARBA00022448"/>
    </source>
</evidence>
<comment type="function">
    <text evidence="9">Required for the post-translational delivery of tail-anchored (TA) proteins to the endoplasmic reticulum. Together with GET2, acts as a membrane receptor for soluble GET3, which recognizes and selectively binds the transmembrane domain of TA proteins in the cytosol. The GET complex cooperates with the HDEL receptor ERD2 to mediate the ATP-dependent retrieval of resident ER proteins that contain a C-terminal H-D-E-L retention signal from the Golgi to the ER.</text>
</comment>
<evidence type="ECO:0000256" key="3">
    <source>
        <dbReference type="ARBA" id="ARBA00022692"/>
    </source>
</evidence>
<comment type="similarity">
    <text evidence="1 9">Belongs to the WRB/GET1 family.</text>
</comment>